<name>A0A1M4S6C1_MARH1</name>
<dbReference type="GO" id="GO:0030261">
    <property type="term" value="P:chromosome condensation"/>
    <property type="evidence" value="ECO:0007669"/>
    <property type="project" value="UniProtKB-KW"/>
</dbReference>
<comment type="similarity">
    <text evidence="3">Belongs to the bacterial histone-like protein family.</text>
</comment>
<dbReference type="OrthoDB" id="9799835at2"/>
<dbReference type="PRINTS" id="PR01727">
    <property type="entry name" value="DNABINDINGHU"/>
</dbReference>
<dbReference type="GO" id="GO:0003677">
    <property type="term" value="F:DNA binding"/>
    <property type="evidence" value="ECO:0007669"/>
    <property type="project" value="UniProtKB-KW"/>
</dbReference>
<reference evidence="4" key="1">
    <citation type="submission" date="2016-11" db="EMBL/GenBank/DDBJ databases">
        <authorList>
            <person name="Varghese N."/>
            <person name="Submissions S."/>
        </authorList>
    </citation>
    <scope>NUCLEOTIDE SEQUENCE [LARGE SCALE GENOMIC DNA]</scope>
    <source>
        <strain evidence="4">DSM 16785</strain>
    </source>
</reference>
<dbReference type="CDD" id="cd13831">
    <property type="entry name" value="HU"/>
    <property type="match status" value="1"/>
</dbReference>
<comment type="caution">
    <text evidence="4">The sequence shown here is derived from an EMBL/GenBank/DDBJ whole genome shotgun (WGS) entry which is preliminary data.</text>
</comment>
<protein>
    <submittedName>
        <fullName evidence="4">DNA-binding protein HU-beta</fullName>
    </submittedName>
</protein>
<evidence type="ECO:0000313" key="5">
    <source>
        <dbReference type="Proteomes" id="UP000184334"/>
    </source>
</evidence>
<dbReference type="GO" id="GO:0030527">
    <property type="term" value="F:structural constituent of chromatin"/>
    <property type="evidence" value="ECO:0007669"/>
    <property type="project" value="InterPro"/>
</dbReference>
<dbReference type="RefSeq" id="WP_072862249.1">
    <property type="nucleotide sequence ID" value="NZ_FQUI01000001.1"/>
</dbReference>
<evidence type="ECO:0000256" key="1">
    <source>
        <dbReference type="ARBA" id="ARBA00023067"/>
    </source>
</evidence>
<dbReference type="InterPro" id="IPR000119">
    <property type="entry name" value="Hist_DNA-bd"/>
</dbReference>
<dbReference type="SUPFAM" id="SSF47729">
    <property type="entry name" value="IHF-like DNA-binding proteins"/>
    <property type="match status" value="1"/>
</dbReference>
<accession>A0A1M4S6C1</accession>
<keyword evidence="1" id="KW-0226">DNA condensation</keyword>
<keyword evidence="5" id="KW-1185">Reference proteome</keyword>
<sequence>MNKKELVSALAEKVNVTKKEAALFVDSFVEVVSEALGNGESVKIVGFGTFEVVERKPRKGVNPQTKEAIEIPGGKVPKFKAGKELKAKVKG</sequence>
<dbReference type="InterPro" id="IPR010992">
    <property type="entry name" value="IHF-like_DNA-bd_dom_sf"/>
</dbReference>
<dbReference type="EMBL" id="FQUI01000001">
    <property type="protein sequence ID" value="SHE27764.1"/>
    <property type="molecule type" value="Genomic_DNA"/>
</dbReference>
<evidence type="ECO:0000256" key="2">
    <source>
        <dbReference type="ARBA" id="ARBA00023125"/>
    </source>
</evidence>
<dbReference type="STRING" id="1122195.SAMN02745164_00080"/>
<dbReference type="AlphaFoldDB" id="A0A1M4S6C1"/>
<dbReference type="PANTHER" id="PTHR33175">
    <property type="entry name" value="DNA-BINDING PROTEIN HU"/>
    <property type="match status" value="1"/>
</dbReference>
<organism evidence="4 5">
    <name type="scientific">Marinitoga hydrogenitolerans (strain DSM 16785 / JCM 12826 / AT1271)</name>
    <dbReference type="NCBI Taxonomy" id="1122195"/>
    <lineage>
        <taxon>Bacteria</taxon>
        <taxon>Thermotogati</taxon>
        <taxon>Thermotogota</taxon>
        <taxon>Thermotogae</taxon>
        <taxon>Petrotogales</taxon>
        <taxon>Petrotogaceae</taxon>
        <taxon>Marinitoga</taxon>
    </lineage>
</organism>
<dbReference type="InterPro" id="IPR020816">
    <property type="entry name" value="Histone-like_DNA-bd_CS"/>
</dbReference>
<dbReference type="PANTHER" id="PTHR33175:SF3">
    <property type="entry name" value="DNA-BINDING PROTEIN HU-BETA"/>
    <property type="match status" value="1"/>
</dbReference>
<dbReference type="Proteomes" id="UP000184334">
    <property type="component" value="Unassembled WGS sequence"/>
</dbReference>
<proteinExistence type="inferred from homology"/>
<gene>
    <name evidence="4" type="ORF">SAMN02745164_00080</name>
</gene>
<evidence type="ECO:0000313" key="4">
    <source>
        <dbReference type="EMBL" id="SHE27764.1"/>
    </source>
</evidence>
<dbReference type="GO" id="GO:0005829">
    <property type="term" value="C:cytosol"/>
    <property type="evidence" value="ECO:0007669"/>
    <property type="project" value="TreeGrafter"/>
</dbReference>
<dbReference type="SMART" id="SM00411">
    <property type="entry name" value="BHL"/>
    <property type="match status" value="1"/>
</dbReference>
<dbReference type="PROSITE" id="PS00045">
    <property type="entry name" value="HISTONE_LIKE"/>
    <property type="match status" value="1"/>
</dbReference>
<keyword evidence="2 4" id="KW-0238">DNA-binding</keyword>
<dbReference type="Pfam" id="PF00216">
    <property type="entry name" value="Bac_DNA_binding"/>
    <property type="match status" value="1"/>
</dbReference>
<dbReference type="Gene3D" id="4.10.520.10">
    <property type="entry name" value="IHF-like DNA-binding proteins"/>
    <property type="match status" value="1"/>
</dbReference>
<evidence type="ECO:0000256" key="3">
    <source>
        <dbReference type="RuleBase" id="RU003939"/>
    </source>
</evidence>